<evidence type="ECO:0000256" key="5">
    <source>
        <dbReference type="ARBA" id="ARBA00070588"/>
    </source>
</evidence>
<organism evidence="8 9">
    <name type="scientific">Zoogloea oleivorans</name>
    <dbReference type="NCBI Taxonomy" id="1552750"/>
    <lineage>
        <taxon>Bacteria</taxon>
        <taxon>Pseudomonadati</taxon>
        <taxon>Pseudomonadota</taxon>
        <taxon>Betaproteobacteria</taxon>
        <taxon>Rhodocyclales</taxon>
        <taxon>Zoogloeaceae</taxon>
        <taxon>Zoogloea</taxon>
    </lineage>
</organism>
<evidence type="ECO:0000259" key="7">
    <source>
        <dbReference type="PROSITE" id="PS50914"/>
    </source>
</evidence>
<comment type="subcellular location">
    <subcellularLocation>
        <location evidence="1">Periplasm</location>
    </subcellularLocation>
</comment>
<evidence type="ECO:0000313" key="9">
    <source>
        <dbReference type="Proteomes" id="UP000389128"/>
    </source>
</evidence>
<dbReference type="OrthoDB" id="8560732at2"/>
<dbReference type="Proteomes" id="UP000389128">
    <property type="component" value="Unassembled WGS sequence"/>
</dbReference>
<evidence type="ECO:0000256" key="2">
    <source>
        <dbReference type="ARBA" id="ARBA00022729"/>
    </source>
</evidence>
<feature type="chain" id="PRO_5025477197" description="Osmotically-inducible protein Y" evidence="6">
    <location>
        <begin position="22"/>
        <end position="192"/>
    </location>
</feature>
<keyword evidence="9" id="KW-1185">Reference proteome</keyword>
<keyword evidence="2 6" id="KW-0732">Signal</keyword>
<dbReference type="Gene3D" id="3.30.1340.30">
    <property type="match status" value="2"/>
</dbReference>
<reference evidence="8 9" key="1">
    <citation type="submission" date="2019-01" db="EMBL/GenBank/DDBJ databases">
        <title>Zoogloea oleivorans genome sequencing and assembly.</title>
        <authorList>
            <person name="Tancsics A."/>
            <person name="Farkas M."/>
            <person name="Kriszt B."/>
            <person name="Maroti G."/>
            <person name="Horvath B."/>
        </authorList>
    </citation>
    <scope>NUCLEOTIDE SEQUENCE [LARGE SCALE GENOMIC DNA]</scope>
    <source>
        <strain evidence="8 9">Buc</strain>
    </source>
</reference>
<dbReference type="PANTHER" id="PTHR34606:SF16">
    <property type="entry name" value="BON DOMAIN-CONTAINING PROTEIN"/>
    <property type="match status" value="1"/>
</dbReference>
<feature type="domain" description="BON" evidence="7">
    <location>
        <begin position="124"/>
        <end position="192"/>
    </location>
</feature>
<evidence type="ECO:0000256" key="6">
    <source>
        <dbReference type="SAM" id="SignalP"/>
    </source>
</evidence>
<dbReference type="InterPro" id="IPR007055">
    <property type="entry name" value="BON_dom"/>
</dbReference>
<proteinExistence type="predicted"/>
<dbReference type="FunFam" id="3.30.1340.30:FF:000001">
    <property type="entry name" value="Molecular chaperone OsmY"/>
    <property type="match status" value="1"/>
</dbReference>
<feature type="domain" description="BON" evidence="7">
    <location>
        <begin position="46"/>
        <end position="114"/>
    </location>
</feature>
<dbReference type="InterPro" id="IPR051686">
    <property type="entry name" value="Lipoprotein_DolP"/>
</dbReference>
<name>A0A6C2CJY6_9RHOO</name>
<dbReference type="AlphaFoldDB" id="A0A6C2CJY6"/>
<evidence type="ECO:0000256" key="3">
    <source>
        <dbReference type="ARBA" id="ARBA00022737"/>
    </source>
</evidence>
<dbReference type="GO" id="GO:0042597">
    <property type="term" value="C:periplasmic space"/>
    <property type="evidence" value="ECO:0007669"/>
    <property type="project" value="UniProtKB-SubCell"/>
</dbReference>
<comment type="caution">
    <text evidence="8">The sequence shown here is derived from an EMBL/GenBank/DDBJ whole genome shotgun (WGS) entry which is preliminary data.</text>
</comment>
<dbReference type="PROSITE" id="PS51257">
    <property type="entry name" value="PROKAR_LIPOPROTEIN"/>
    <property type="match status" value="1"/>
</dbReference>
<keyword evidence="4" id="KW-0574">Periplasm</keyword>
<sequence length="192" mass="20159">MKTPIGLSLISMALAATMTLAVVGCSKTDESKGLPPPSTTVGTEIDDSVITTTVKSALLADPDVKSFDLKVETRKGEVQLSGFVDNQAQIDRATTIAQNVSGTKSVQNRVSLKGSVTSVGIKVDDSIVTTRVKTALLSDADVKSLDIGVVTRNGEVQLSGFVDSQVQIDRANRLVEGVDGVSKVINELSIKK</sequence>
<feature type="signal peptide" evidence="6">
    <location>
        <begin position="1"/>
        <end position="21"/>
    </location>
</feature>
<dbReference type="EMBL" id="SDKK01000026">
    <property type="protein sequence ID" value="TYC53595.1"/>
    <property type="molecule type" value="Genomic_DNA"/>
</dbReference>
<dbReference type="PROSITE" id="PS50914">
    <property type="entry name" value="BON"/>
    <property type="match status" value="2"/>
</dbReference>
<dbReference type="SMART" id="SM00749">
    <property type="entry name" value="BON"/>
    <property type="match status" value="2"/>
</dbReference>
<dbReference type="PANTHER" id="PTHR34606">
    <property type="entry name" value="BON DOMAIN-CONTAINING PROTEIN"/>
    <property type="match status" value="1"/>
</dbReference>
<evidence type="ECO:0000256" key="4">
    <source>
        <dbReference type="ARBA" id="ARBA00022764"/>
    </source>
</evidence>
<dbReference type="RefSeq" id="WP_148581077.1">
    <property type="nucleotide sequence ID" value="NZ_SDKK01000026.1"/>
</dbReference>
<keyword evidence="3" id="KW-0677">Repeat</keyword>
<evidence type="ECO:0000256" key="1">
    <source>
        <dbReference type="ARBA" id="ARBA00004418"/>
    </source>
</evidence>
<dbReference type="InterPro" id="IPR014004">
    <property type="entry name" value="Transpt-assoc_nodulatn_dom_bac"/>
</dbReference>
<evidence type="ECO:0000313" key="8">
    <source>
        <dbReference type="EMBL" id="TYC53595.1"/>
    </source>
</evidence>
<accession>A0A6C2CJY6</accession>
<protein>
    <recommendedName>
        <fullName evidence="5">Osmotically-inducible protein Y</fullName>
    </recommendedName>
</protein>
<dbReference type="Pfam" id="PF04972">
    <property type="entry name" value="BON"/>
    <property type="match status" value="2"/>
</dbReference>
<gene>
    <name evidence="8" type="ORF">ETQ85_21275</name>
</gene>